<feature type="region of interest" description="Disordered" evidence="1">
    <location>
        <begin position="14"/>
        <end position="53"/>
    </location>
</feature>
<name>A0AAV9BJ19_ACOGR</name>
<dbReference type="Proteomes" id="UP001179952">
    <property type="component" value="Unassembled WGS sequence"/>
</dbReference>
<dbReference type="EMBL" id="JAUJYN010000003">
    <property type="protein sequence ID" value="KAK1276333.1"/>
    <property type="molecule type" value="Genomic_DNA"/>
</dbReference>
<reference evidence="2" key="1">
    <citation type="journal article" date="2023" name="Nat. Commun.">
        <title>Diploid and tetraploid genomes of Acorus and the evolution of monocots.</title>
        <authorList>
            <person name="Ma L."/>
            <person name="Liu K.W."/>
            <person name="Li Z."/>
            <person name="Hsiao Y.Y."/>
            <person name="Qi Y."/>
            <person name="Fu T."/>
            <person name="Tang G.D."/>
            <person name="Zhang D."/>
            <person name="Sun W.H."/>
            <person name="Liu D.K."/>
            <person name="Li Y."/>
            <person name="Chen G.Z."/>
            <person name="Liu X.D."/>
            <person name="Liao X.Y."/>
            <person name="Jiang Y.T."/>
            <person name="Yu X."/>
            <person name="Hao Y."/>
            <person name="Huang J."/>
            <person name="Zhao X.W."/>
            <person name="Ke S."/>
            <person name="Chen Y.Y."/>
            <person name="Wu W.L."/>
            <person name="Hsu J.L."/>
            <person name="Lin Y.F."/>
            <person name="Huang M.D."/>
            <person name="Li C.Y."/>
            <person name="Huang L."/>
            <person name="Wang Z.W."/>
            <person name="Zhao X."/>
            <person name="Zhong W.Y."/>
            <person name="Peng D.H."/>
            <person name="Ahmad S."/>
            <person name="Lan S."/>
            <person name="Zhang J.S."/>
            <person name="Tsai W.C."/>
            <person name="Van de Peer Y."/>
            <person name="Liu Z.J."/>
        </authorList>
    </citation>
    <scope>NUCLEOTIDE SEQUENCE</scope>
    <source>
        <strain evidence="2">SCP</strain>
    </source>
</reference>
<reference evidence="2" key="2">
    <citation type="submission" date="2023-06" db="EMBL/GenBank/DDBJ databases">
        <authorList>
            <person name="Ma L."/>
            <person name="Liu K.-W."/>
            <person name="Li Z."/>
            <person name="Hsiao Y.-Y."/>
            <person name="Qi Y."/>
            <person name="Fu T."/>
            <person name="Tang G."/>
            <person name="Zhang D."/>
            <person name="Sun W.-H."/>
            <person name="Liu D.-K."/>
            <person name="Li Y."/>
            <person name="Chen G.-Z."/>
            <person name="Liu X.-D."/>
            <person name="Liao X.-Y."/>
            <person name="Jiang Y.-T."/>
            <person name="Yu X."/>
            <person name="Hao Y."/>
            <person name="Huang J."/>
            <person name="Zhao X.-W."/>
            <person name="Ke S."/>
            <person name="Chen Y.-Y."/>
            <person name="Wu W.-L."/>
            <person name="Hsu J.-L."/>
            <person name="Lin Y.-F."/>
            <person name="Huang M.-D."/>
            <person name="Li C.-Y."/>
            <person name="Huang L."/>
            <person name="Wang Z.-W."/>
            <person name="Zhao X."/>
            <person name="Zhong W.-Y."/>
            <person name="Peng D.-H."/>
            <person name="Ahmad S."/>
            <person name="Lan S."/>
            <person name="Zhang J.-S."/>
            <person name="Tsai W.-C."/>
            <person name="Van De Peer Y."/>
            <person name="Liu Z.-J."/>
        </authorList>
    </citation>
    <scope>NUCLEOTIDE SEQUENCE</scope>
    <source>
        <strain evidence="2">SCP</strain>
        <tissue evidence="2">Leaves</tissue>
    </source>
</reference>
<sequence length="74" mass="8083">MSVLTTMTMARRFKEERGYEGGDGDFGGGEEGPEVLPNEDEVGDSAAELGDEDEELRRVLPSLAEGFRASRRTC</sequence>
<gene>
    <name evidence="2" type="ORF">QJS04_geneDACA003909</name>
</gene>
<keyword evidence="3" id="KW-1185">Reference proteome</keyword>
<protein>
    <submittedName>
        <fullName evidence="2">Uncharacterized protein</fullName>
    </submittedName>
</protein>
<evidence type="ECO:0000313" key="3">
    <source>
        <dbReference type="Proteomes" id="UP001179952"/>
    </source>
</evidence>
<evidence type="ECO:0000256" key="1">
    <source>
        <dbReference type="SAM" id="MobiDB-lite"/>
    </source>
</evidence>
<organism evidence="2 3">
    <name type="scientific">Acorus gramineus</name>
    <name type="common">Dwarf sweet flag</name>
    <dbReference type="NCBI Taxonomy" id="55184"/>
    <lineage>
        <taxon>Eukaryota</taxon>
        <taxon>Viridiplantae</taxon>
        <taxon>Streptophyta</taxon>
        <taxon>Embryophyta</taxon>
        <taxon>Tracheophyta</taxon>
        <taxon>Spermatophyta</taxon>
        <taxon>Magnoliopsida</taxon>
        <taxon>Liliopsida</taxon>
        <taxon>Acoraceae</taxon>
        <taxon>Acorus</taxon>
    </lineage>
</organism>
<dbReference type="AlphaFoldDB" id="A0AAV9BJ19"/>
<proteinExistence type="predicted"/>
<evidence type="ECO:0000313" key="2">
    <source>
        <dbReference type="EMBL" id="KAK1276333.1"/>
    </source>
</evidence>
<comment type="caution">
    <text evidence="2">The sequence shown here is derived from an EMBL/GenBank/DDBJ whole genome shotgun (WGS) entry which is preliminary data.</text>
</comment>
<feature type="compositionally biased region" description="Acidic residues" evidence="1">
    <location>
        <begin position="31"/>
        <end position="53"/>
    </location>
</feature>
<accession>A0AAV9BJ19</accession>